<feature type="transmembrane region" description="Helical" evidence="1">
    <location>
        <begin position="121"/>
        <end position="140"/>
    </location>
</feature>
<proteinExistence type="predicted"/>
<sequence length="387" mass="40606">MTDSDVTDAVPASNRYDRMEWAGAFGDLGTLIPFVAAYIGVLGMDPFGILFAFGLSMLVCGLYYRTPIPVQPMKAIGAAASIQAVQTAVVTPGAVHVAALATGLVWLLLALSGFMRHVARWVPATVVYAILLGLGVGFMLQGVKMMHGDLPAAVAAGAMALALLRSRRLPAMFFLLLFGAALGIWRQPDLLAQLLSTPPALRLPRWELGGLDWNQVFVAIVLLVLPQIPLTLGNAILAISRENNRLFPERPVSESGIALSTGLMNLFAGVSGGVPMCHGAGGMAGHVAFGARTGGSVVILGGLLLVMALFFSGTVVTLFQLFPPAVLGVLLFITGLQLAVGNGGLPEARQERAVVLASAAVCIWNVAAGFLLGCALHYAMKRGWLRL</sequence>
<feature type="transmembrane region" description="Helical" evidence="1">
    <location>
        <begin position="47"/>
        <end position="64"/>
    </location>
</feature>
<feature type="transmembrane region" description="Helical" evidence="1">
    <location>
        <begin position="353"/>
        <end position="380"/>
    </location>
</feature>
<keyword evidence="3" id="KW-1185">Reference proteome</keyword>
<dbReference type="RefSeq" id="WP_244240319.1">
    <property type="nucleotide sequence ID" value="NZ_UFQB01000007.1"/>
</dbReference>
<feature type="transmembrane region" description="Helical" evidence="1">
    <location>
        <begin position="169"/>
        <end position="185"/>
    </location>
</feature>
<feature type="transmembrane region" description="Helical" evidence="1">
    <location>
        <begin position="21"/>
        <end position="41"/>
    </location>
</feature>
<keyword evidence="1" id="KW-0812">Transmembrane</keyword>
<accession>A0A446CD36</accession>
<organism evidence="2 3">
    <name type="scientific">Achromobacter agilis</name>
    <dbReference type="NCBI Taxonomy" id="1353888"/>
    <lineage>
        <taxon>Bacteria</taxon>
        <taxon>Pseudomonadati</taxon>
        <taxon>Pseudomonadota</taxon>
        <taxon>Betaproteobacteria</taxon>
        <taxon>Burkholderiales</taxon>
        <taxon>Alcaligenaceae</taxon>
        <taxon>Achromobacter</taxon>
    </lineage>
</organism>
<protein>
    <recommendedName>
        <fullName evidence="4">Sulfate transporter</fullName>
    </recommendedName>
</protein>
<evidence type="ECO:0008006" key="4">
    <source>
        <dbReference type="Google" id="ProtNLM"/>
    </source>
</evidence>
<feature type="transmembrane region" description="Helical" evidence="1">
    <location>
        <begin position="85"/>
        <end position="109"/>
    </location>
</feature>
<name>A0A446CD36_9BURK</name>
<reference evidence="2 3" key="1">
    <citation type="submission" date="2018-07" db="EMBL/GenBank/DDBJ databases">
        <authorList>
            <person name="Peeters C."/>
        </authorList>
    </citation>
    <scope>NUCLEOTIDE SEQUENCE [LARGE SCALE GENOMIC DNA]</scope>
    <source>
        <strain evidence="2 3">LMG 3411</strain>
    </source>
</reference>
<dbReference type="PANTHER" id="PTHR31970:SF9">
    <property type="entry name" value="MOLYBDATE TRANSPORTER 2"/>
    <property type="match status" value="1"/>
</dbReference>
<gene>
    <name evidence="2" type="ORF">AGI3411_02216</name>
</gene>
<feature type="transmembrane region" description="Helical" evidence="1">
    <location>
        <begin position="216"/>
        <end position="240"/>
    </location>
</feature>
<dbReference type="Proteomes" id="UP000289184">
    <property type="component" value="Unassembled WGS sequence"/>
</dbReference>
<evidence type="ECO:0000313" key="2">
    <source>
        <dbReference type="EMBL" id="SSW65742.1"/>
    </source>
</evidence>
<dbReference type="PANTHER" id="PTHR31970">
    <property type="match status" value="1"/>
</dbReference>
<dbReference type="AlphaFoldDB" id="A0A446CD36"/>
<evidence type="ECO:0000256" key="1">
    <source>
        <dbReference type="SAM" id="Phobius"/>
    </source>
</evidence>
<evidence type="ECO:0000313" key="3">
    <source>
        <dbReference type="Proteomes" id="UP000289184"/>
    </source>
</evidence>
<keyword evidence="1" id="KW-0472">Membrane</keyword>
<dbReference type="GO" id="GO:0015098">
    <property type="term" value="F:molybdate ion transmembrane transporter activity"/>
    <property type="evidence" value="ECO:0007669"/>
    <property type="project" value="InterPro"/>
</dbReference>
<keyword evidence="1" id="KW-1133">Transmembrane helix</keyword>
<dbReference type="EMBL" id="UFQB01000007">
    <property type="protein sequence ID" value="SSW65742.1"/>
    <property type="molecule type" value="Genomic_DNA"/>
</dbReference>
<feature type="transmembrane region" description="Helical" evidence="1">
    <location>
        <begin position="297"/>
        <end position="319"/>
    </location>
</feature>
<feature type="transmembrane region" description="Helical" evidence="1">
    <location>
        <begin position="325"/>
        <end position="341"/>
    </location>
</feature>
<dbReference type="Pfam" id="PF16983">
    <property type="entry name" value="MFS_MOT1"/>
    <property type="match status" value="2"/>
</dbReference>
<dbReference type="InterPro" id="IPR031563">
    <property type="entry name" value="MOT1/MOT2"/>
</dbReference>